<dbReference type="KEGG" id="ppel:H6H00_11755"/>
<dbReference type="Proteomes" id="UP000515728">
    <property type="component" value="Chromosome"/>
</dbReference>
<name>A0A7G7MNY5_9PSEU</name>
<dbReference type="Pfam" id="PF19371">
    <property type="entry name" value="DUF5946"/>
    <property type="match status" value="1"/>
</dbReference>
<dbReference type="InterPro" id="IPR045990">
    <property type="entry name" value="DUF5946"/>
</dbReference>
<accession>A0A7G7MNY5</accession>
<keyword evidence="2" id="KW-1185">Reference proteome</keyword>
<gene>
    <name evidence="1" type="ORF">H6H00_11755</name>
</gene>
<proteinExistence type="predicted"/>
<organism evidence="1 2">
    <name type="scientific">Pseudonocardia petroleophila</name>
    <dbReference type="NCBI Taxonomy" id="37331"/>
    <lineage>
        <taxon>Bacteria</taxon>
        <taxon>Bacillati</taxon>
        <taxon>Actinomycetota</taxon>
        <taxon>Actinomycetes</taxon>
        <taxon>Pseudonocardiales</taxon>
        <taxon>Pseudonocardiaceae</taxon>
        <taxon>Pseudonocardia</taxon>
    </lineage>
</organism>
<evidence type="ECO:0000313" key="2">
    <source>
        <dbReference type="Proteomes" id="UP000515728"/>
    </source>
</evidence>
<dbReference type="EMBL" id="CP060131">
    <property type="protein sequence ID" value="QNG54496.1"/>
    <property type="molecule type" value="Genomic_DNA"/>
</dbReference>
<sequence length="148" mass="15656">MRDDCPGCGTGDGPPVPSAACAERALVVAEREFSDPAYFAVHRITVAAYTLQHPASSSGHAVAVHLAALRGAVERGLEGDALGRHVRWASDALRRRPTGPLVPPARRGALTIVDVVAARDAAGHCALVRRWAAQVWEAWRPVADVAQV</sequence>
<reference evidence="1 2" key="1">
    <citation type="submission" date="2020-08" db="EMBL/GenBank/DDBJ databases">
        <authorList>
            <person name="Mo P."/>
        </authorList>
    </citation>
    <scope>NUCLEOTIDE SEQUENCE [LARGE SCALE GENOMIC DNA]</scope>
    <source>
        <strain evidence="1 2">CGMCC 4.1532</strain>
    </source>
</reference>
<protein>
    <submittedName>
        <fullName evidence="1">Uncharacterized protein</fullName>
    </submittedName>
</protein>
<dbReference type="AlphaFoldDB" id="A0A7G7MNY5"/>
<evidence type="ECO:0000313" key="1">
    <source>
        <dbReference type="EMBL" id="QNG54496.1"/>
    </source>
</evidence>
<dbReference type="RefSeq" id="WP_185721313.1">
    <property type="nucleotide sequence ID" value="NZ_BAAAWI010000001.1"/>
</dbReference>